<feature type="compositionally biased region" description="Polar residues" evidence="1">
    <location>
        <begin position="27"/>
        <end position="36"/>
    </location>
</feature>
<accession>A0A9D4VB14</accession>
<dbReference type="PANTHER" id="PTHR34541">
    <property type="entry name" value="OS01G0729900 PROTEIN"/>
    <property type="match status" value="1"/>
</dbReference>
<organism evidence="2 3">
    <name type="scientific">Adiantum capillus-veneris</name>
    <name type="common">Maidenhair fern</name>
    <dbReference type="NCBI Taxonomy" id="13818"/>
    <lineage>
        <taxon>Eukaryota</taxon>
        <taxon>Viridiplantae</taxon>
        <taxon>Streptophyta</taxon>
        <taxon>Embryophyta</taxon>
        <taxon>Tracheophyta</taxon>
        <taxon>Polypodiopsida</taxon>
        <taxon>Polypodiidae</taxon>
        <taxon>Polypodiales</taxon>
        <taxon>Pteridineae</taxon>
        <taxon>Pteridaceae</taxon>
        <taxon>Vittarioideae</taxon>
        <taxon>Adiantum</taxon>
    </lineage>
</organism>
<dbReference type="OrthoDB" id="1842620at2759"/>
<feature type="region of interest" description="Disordered" evidence="1">
    <location>
        <begin position="27"/>
        <end position="46"/>
    </location>
</feature>
<name>A0A9D4VB14_ADICA</name>
<reference evidence="2" key="1">
    <citation type="submission" date="2021-01" db="EMBL/GenBank/DDBJ databases">
        <title>Adiantum capillus-veneris genome.</title>
        <authorList>
            <person name="Fang Y."/>
            <person name="Liao Q."/>
        </authorList>
    </citation>
    <scope>NUCLEOTIDE SEQUENCE</scope>
    <source>
        <strain evidence="2">H3</strain>
        <tissue evidence="2">Leaf</tissue>
    </source>
</reference>
<evidence type="ECO:0000313" key="3">
    <source>
        <dbReference type="Proteomes" id="UP000886520"/>
    </source>
</evidence>
<evidence type="ECO:0000313" key="2">
    <source>
        <dbReference type="EMBL" id="KAI5082182.1"/>
    </source>
</evidence>
<dbReference type="Proteomes" id="UP000886520">
    <property type="component" value="Chromosome 2"/>
</dbReference>
<sequence length="513" mass="56359">MQRQGQDIADRLGSLVQGLGCMWQTHLRSSGGSSVEQPAGGQQAPLPTFPLLDVQCPDQKSSSWQWSWPAKPHPKAGVPFNRVHFHGRRTPTATDTANQGSPGLHELAQRLSQVGADIGASIGSFASHLSKQFSLAFREEPASQVTHSSSGITLEYQGDYVDERDTGTISISASNGKLTTWKRAGNMKQRKTEEPRHLQEDCDCTAFSNEELFALFTKRQSQLHRQGSINVTTTYDSRTQEVESSVTARGDLWRAEASHGGSRMTNGPSPLFLLQIGPILFVRDTTLLLPIHLSKQHLLWYGFDRKNGVHSICPAMWSKHRRWLLMSMICLSPVTCSFVDLQFPNGQFTYVAGEGVSGSVFYPLLGGLLQAQTHRPGTTKLSFSKKMLWKTRLTPSFQIPEKSVSLDIVQPVAWQRSGIMVRPTVQLRVAPTIGGRNAGWRAEIAHSPKERISWACGCTFTIQPTAYASISVGKSKREGNGSGSSGLVLVVETPVETPVRASFCIQLNSGVEF</sequence>
<dbReference type="AlphaFoldDB" id="A0A9D4VB14"/>
<dbReference type="EMBL" id="JABFUD020000003">
    <property type="protein sequence ID" value="KAI5082182.1"/>
    <property type="molecule type" value="Genomic_DNA"/>
</dbReference>
<keyword evidence="3" id="KW-1185">Reference proteome</keyword>
<comment type="caution">
    <text evidence="2">The sequence shown here is derived from an EMBL/GenBank/DDBJ whole genome shotgun (WGS) entry which is preliminary data.</text>
</comment>
<evidence type="ECO:0000256" key="1">
    <source>
        <dbReference type="SAM" id="MobiDB-lite"/>
    </source>
</evidence>
<protein>
    <submittedName>
        <fullName evidence="2">Uncharacterized protein</fullName>
    </submittedName>
</protein>
<dbReference type="PANTHER" id="PTHR34541:SF2">
    <property type="entry name" value="OS01G0729900 PROTEIN"/>
    <property type="match status" value="1"/>
</dbReference>
<proteinExistence type="predicted"/>
<gene>
    <name evidence="2" type="ORF">GOP47_0001925</name>
</gene>